<comment type="caution">
    <text evidence="11">The sequence shown here is derived from an EMBL/GenBank/DDBJ whole genome shotgun (WGS) entry which is preliminary data.</text>
</comment>
<evidence type="ECO:0000256" key="1">
    <source>
        <dbReference type="ARBA" id="ARBA00004651"/>
    </source>
</evidence>
<keyword evidence="2" id="KW-1003">Cell membrane</keyword>
<comment type="similarity">
    <text evidence="6">Belongs to the ABC-4 integral membrane protein family.</text>
</comment>
<feature type="transmembrane region" description="Helical" evidence="8">
    <location>
        <begin position="62"/>
        <end position="84"/>
    </location>
</feature>
<evidence type="ECO:0000256" key="5">
    <source>
        <dbReference type="ARBA" id="ARBA00023136"/>
    </source>
</evidence>
<keyword evidence="3 8" id="KW-0812">Transmembrane</keyword>
<sequence length="431" mass="44183">MAMTKVLTPGPTPGRDPSRDPGGEQRAAARPGQTPALASARMRPRDVVRVGGSGLRARPLRVFLSALGIAIGIAAMLGVVGISASSQEDLNRQLEALGTNLLTVSPGQTLFGESSHLPAESEGMIGEVGPVTAVTATGTTPAKIYRNDHIPAAETSSVSVTAARLDLPKDVGATVVSGTWLNEATHRYPATVLGAKAADRLGVVEAGPEQRVWLGGQWFTVVGVLAAAPLAPELDTAALVGWPVAEERLGFDGYATTIYARAQEASVVAVRDVLAATANPEKPNEVEVSRPSDVLAAKQATDATLNALLLGLGGVALLVGGVGVANTMVISVLERRAEIGLRRSLGATRGQIRVQFLAESLLLSAIGGIGGVLLGIGVTATYASFQSWPAIVPVWAMLGGVLATLVIGGLAGFYPALRAARMSPTEALATP</sequence>
<evidence type="ECO:0000256" key="6">
    <source>
        <dbReference type="ARBA" id="ARBA00038076"/>
    </source>
</evidence>
<keyword evidence="12" id="KW-1185">Reference proteome</keyword>
<comment type="subcellular location">
    <subcellularLocation>
        <location evidence="1">Cell membrane</location>
        <topology evidence="1">Multi-pass membrane protein</topology>
    </subcellularLocation>
</comment>
<keyword evidence="4 8" id="KW-1133">Transmembrane helix</keyword>
<name>A0ABP6YYN6_9ACTN</name>
<gene>
    <name evidence="11" type="ORF">GCM10022419_089830</name>
</gene>
<feature type="domain" description="MacB-like periplasmic core" evidence="10">
    <location>
        <begin position="63"/>
        <end position="273"/>
    </location>
</feature>
<dbReference type="Pfam" id="PF12704">
    <property type="entry name" value="MacB_PCD"/>
    <property type="match status" value="1"/>
</dbReference>
<evidence type="ECO:0000313" key="12">
    <source>
        <dbReference type="Proteomes" id="UP001500630"/>
    </source>
</evidence>
<dbReference type="InterPro" id="IPR025857">
    <property type="entry name" value="MacB_PCD"/>
</dbReference>
<dbReference type="Pfam" id="PF02687">
    <property type="entry name" value="FtsX"/>
    <property type="match status" value="1"/>
</dbReference>
<evidence type="ECO:0000256" key="4">
    <source>
        <dbReference type="ARBA" id="ARBA00022989"/>
    </source>
</evidence>
<organism evidence="11 12">
    <name type="scientific">Nonomuraea rosea</name>
    <dbReference type="NCBI Taxonomy" id="638574"/>
    <lineage>
        <taxon>Bacteria</taxon>
        <taxon>Bacillati</taxon>
        <taxon>Actinomycetota</taxon>
        <taxon>Actinomycetes</taxon>
        <taxon>Streptosporangiales</taxon>
        <taxon>Streptosporangiaceae</taxon>
        <taxon>Nonomuraea</taxon>
    </lineage>
</organism>
<dbReference type="EMBL" id="BAABDQ010000028">
    <property type="protein sequence ID" value="GAA3592946.1"/>
    <property type="molecule type" value="Genomic_DNA"/>
</dbReference>
<evidence type="ECO:0000256" key="2">
    <source>
        <dbReference type="ARBA" id="ARBA00022475"/>
    </source>
</evidence>
<accession>A0ABP6YYN6</accession>
<feature type="region of interest" description="Disordered" evidence="7">
    <location>
        <begin position="1"/>
        <end position="43"/>
    </location>
</feature>
<evidence type="ECO:0000256" key="3">
    <source>
        <dbReference type="ARBA" id="ARBA00022692"/>
    </source>
</evidence>
<feature type="transmembrane region" description="Helical" evidence="8">
    <location>
        <begin position="354"/>
        <end position="378"/>
    </location>
</feature>
<evidence type="ECO:0000256" key="8">
    <source>
        <dbReference type="SAM" id="Phobius"/>
    </source>
</evidence>
<dbReference type="PANTHER" id="PTHR30572:SF4">
    <property type="entry name" value="ABC TRANSPORTER PERMEASE YTRF"/>
    <property type="match status" value="1"/>
</dbReference>
<evidence type="ECO:0000259" key="9">
    <source>
        <dbReference type="Pfam" id="PF02687"/>
    </source>
</evidence>
<protein>
    <submittedName>
        <fullName evidence="11">ABC transporter permease</fullName>
    </submittedName>
</protein>
<dbReference type="Proteomes" id="UP001500630">
    <property type="component" value="Unassembled WGS sequence"/>
</dbReference>
<evidence type="ECO:0000259" key="10">
    <source>
        <dbReference type="Pfam" id="PF12704"/>
    </source>
</evidence>
<dbReference type="PANTHER" id="PTHR30572">
    <property type="entry name" value="MEMBRANE COMPONENT OF TRANSPORTER-RELATED"/>
    <property type="match status" value="1"/>
</dbReference>
<evidence type="ECO:0000313" key="11">
    <source>
        <dbReference type="EMBL" id="GAA3592946.1"/>
    </source>
</evidence>
<feature type="transmembrane region" description="Helical" evidence="8">
    <location>
        <begin position="308"/>
        <end position="333"/>
    </location>
</feature>
<evidence type="ECO:0000256" key="7">
    <source>
        <dbReference type="SAM" id="MobiDB-lite"/>
    </source>
</evidence>
<reference evidence="12" key="1">
    <citation type="journal article" date="2019" name="Int. J. Syst. Evol. Microbiol.">
        <title>The Global Catalogue of Microorganisms (GCM) 10K type strain sequencing project: providing services to taxonomists for standard genome sequencing and annotation.</title>
        <authorList>
            <consortium name="The Broad Institute Genomics Platform"/>
            <consortium name="The Broad Institute Genome Sequencing Center for Infectious Disease"/>
            <person name="Wu L."/>
            <person name="Ma J."/>
        </authorList>
    </citation>
    <scope>NUCLEOTIDE SEQUENCE [LARGE SCALE GENOMIC DNA]</scope>
    <source>
        <strain evidence="12">JCM 17326</strain>
    </source>
</reference>
<feature type="transmembrane region" description="Helical" evidence="8">
    <location>
        <begin position="390"/>
        <end position="414"/>
    </location>
</feature>
<feature type="domain" description="ABC3 transporter permease C-terminal" evidence="9">
    <location>
        <begin position="313"/>
        <end position="424"/>
    </location>
</feature>
<dbReference type="InterPro" id="IPR003838">
    <property type="entry name" value="ABC3_permease_C"/>
</dbReference>
<dbReference type="InterPro" id="IPR050250">
    <property type="entry name" value="Macrolide_Exporter_MacB"/>
</dbReference>
<keyword evidence="5 8" id="KW-0472">Membrane</keyword>
<proteinExistence type="inferred from homology"/>